<comment type="caution">
    <text evidence="21">The sequence shown here is derived from an EMBL/GenBank/DDBJ whole genome shotgun (WGS) entry which is preliminary data.</text>
</comment>
<dbReference type="GO" id="GO:0004412">
    <property type="term" value="F:homoserine dehydrogenase activity"/>
    <property type="evidence" value="ECO:0007669"/>
    <property type="project" value="UniProtKB-EC"/>
</dbReference>
<comment type="catalytic activity">
    <reaction evidence="14">
        <text>L-homoserine + NADP(+) = L-aspartate 4-semialdehyde + NADPH + H(+)</text>
        <dbReference type="Rhea" id="RHEA:15761"/>
        <dbReference type="ChEBI" id="CHEBI:15378"/>
        <dbReference type="ChEBI" id="CHEBI:57476"/>
        <dbReference type="ChEBI" id="CHEBI:57783"/>
        <dbReference type="ChEBI" id="CHEBI:58349"/>
        <dbReference type="ChEBI" id="CHEBI:537519"/>
        <dbReference type="EC" id="1.1.1.3"/>
    </reaction>
    <physiologicalReaction direction="right-to-left" evidence="14">
        <dbReference type="Rhea" id="RHEA:15763"/>
    </physiologicalReaction>
</comment>
<feature type="binding site" evidence="17">
    <location>
        <position position="192"/>
    </location>
    <ligand>
        <name>L-homoserine</name>
        <dbReference type="ChEBI" id="CHEBI:57476"/>
    </ligand>
</feature>
<keyword evidence="12 18" id="KW-0486">Methionine biosynthesis</keyword>
<evidence type="ECO:0000259" key="20">
    <source>
        <dbReference type="PROSITE" id="PS51671"/>
    </source>
</evidence>
<dbReference type="GO" id="GO:0009086">
    <property type="term" value="P:methionine biosynthetic process"/>
    <property type="evidence" value="ECO:0007669"/>
    <property type="project" value="UniProtKB-KW"/>
</dbReference>
<dbReference type="Pfam" id="PF03447">
    <property type="entry name" value="NAD_binding_3"/>
    <property type="match status" value="1"/>
</dbReference>
<keyword evidence="8 18" id="KW-0791">Threonine biosynthesis</keyword>
<comment type="similarity">
    <text evidence="4 19">Belongs to the homoserine dehydrogenase family.</text>
</comment>
<evidence type="ECO:0000256" key="7">
    <source>
        <dbReference type="ARBA" id="ARBA00022605"/>
    </source>
</evidence>
<dbReference type="EC" id="1.1.1.3" evidence="5 18"/>
<keyword evidence="9 17" id="KW-0521">NADP</keyword>
<dbReference type="InterPro" id="IPR019811">
    <property type="entry name" value="HDH_CS"/>
</dbReference>
<evidence type="ECO:0000256" key="18">
    <source>
        <dbReference type="RuleBase" id="RU000579"/>
    </source>
</evidence>
<evidence type="ECO:0000256" key="13">
    <source>
        <dbReference type="ARBA" id="ARBA00044930"/>
    </source>
</evidence>
<organism evidence="21 22">
    <name type="scientific">Garicola koreensis</name>
    <dbReference type="NCBI Taxonomy" id="1262554"/>
    <lineage>
        <taxon>Bacteria</taxon>
        <taxon>Bacillati</taxon>
        <taxon>Actinomycetota</taxon>
        <taxon>Actinomycetes</taxon>
        <taxon>Micrococcales</taxon>
        <taxon>Micrococcaceae</taxon>
        <taxon>Garicola</taxon>
    </lineage>
</organism>
<evidence type="ECO:0000256" key="1">
    <source>
        <dbReference type="ARBA" id="ARBA00001920"/>
    </source>
</evidence>
<evidence type="ECO:0000256" key="14">
    <source>
        <dbReference type="ARBA" id="ARBA00048841"/>
    </source>
</evidence>
<sequence length="443" mass="46383">MARSEDTITIGLLGAGNVGSLVARTLVEERDLISSRVGAPVRLAGVAVRDPEAPRDWKIPGELLTTDAEALVDQVDLVVELIGGDEPAGQLIERALRRGATVVTGNKALLASRGAELSAVAAESGAELRFEASVGGAIPILRPIQESLSGDRITKVMGIVNGTTNYILDQMDTTGAAFADSLTEAQKLGYAESDPTADIEGHDAAAKAAILGTLAFHAPFSIDDVYCQGITGVSQEDIEAASASGYVIKLLAIAEKESDSTGAVLRVHPTLLPRTHPLASVRGAFNAVFVVAENAGELMFYGQGAGGQPTSSAIMGDLVSAARRMHAPTPTATTVSSATELPPLSIERASTQYYIDMDVADREGVIAEIAQVLAANHVSIESMRQPGVVTVEGEIEDEPDNGAKVQIVTHLASERDLHATVEELRGLDVVKVVNSVLRVEVEK</sequence>
<feature type="domain" description="ACT" evidence="20">
    <location>
        <begin position="354"/>
        <end position="438"/>
    </location>
</feature>
<dbReference type="Pfam" id="PF00742">
    <property type="entry name" value="Homoserine_dh"/>
    <property type="match status" value="1"/>
</dbReference>
<dbReference type="SUPFAM" id="SSF51735">
    <property type="entry name" value="NAD(P)-binding Rossmann-fold domains"/>
    <property type="match status" value="1"/>
</dbReference>
<evidence type="ECO:0000256" key="16">
    <source>
        <dbReference type="PIRSR" id="PIRSR000098-1"/>
    </source>
</evidence>
<comment type="pathway">
    <text evidence="3 18">Amino-acid biosynthesis; L-methionine biosynthesis via de novo pathway; L-homoserine from L-aspartate: step 3/3.</text>
</comment>
<dbReference type="NCBIfam" id="NF004976">
    <property type="entry name" value="PRK06349.1"/>
    <property type="match status" value="1"/>
</dbReference>
<evidence type="ECO:0000256" key="17">
    <source>
        <dbReference type="PIRSR" id="PIRSR000098-2"/>
    </source>
</evidence>
<dbReference type="InterPro" id="IPR016204">
    <property type="entry name" value="HDH"/>
</dbReference>
<dbReference type="SUPFAM" id="SSF55347">
    <property type="entry name" value="Glyceraldehyde-3-phosphate dehydrogenase-like, C-terminal domain"/>
    <property type="match status" value="1"/>
</dbReference>
<comment type="pathway">
    <text evidence="2 18">Amino-acid biosynthesis; L-threonine biosynthesis; L-threonine from L-aspartate: step 3/5.</text>
</comment>
<reference evidence="21 22" key="1">
    <citation type="submission" date="2020-08" db="EMBL/GenBank/DDBJ databases">
        <title>Sequencing the genomes of 1000 actinobacteria strains.</title>
        <authorList>
            <person name="Klenk H.-P."/>
        </authorList>
    </citation>
    <scope>NUCLEOTIDE SEQUENCE [LARGE SCALE GENOMIC DNA]</scope>
    <source>
        <strain evidence="21 22">DSM 28238</strain>
    </source>
</reference>
<dbReference type="RefSeq" id="WP_183357182.1">
    <property type="nucleotide sequence ID" value="NZ_BAABKR010000008.1"/>
</dbReference>
<dbReference type="InterPro" id="IPR002912">
    <property type="entry name" value="ACT_dom"/>
</dbReference>
<dbReference type="UniPathway" id="UPA00051">
    <property type="reaction ID" value="UER00465"/>
</dbReference>
<dbReference type="FunFam" id="3.30.360.10:FF:000005">
    <property type="entry name" value="Homoserine dehydrogenase"/>
    <property type="match status" value="1"/>
</dbReference>
<gene>
    <name evidence="21" type="ORF">FHX47_000370</name>
</gene>
<dbReference type="UniPathway" id="UPA00050">
    <property type="reaction ID" value="UER00063"/>
</dbReference>
<evidence type="ECO:0000256" key="15">
    <source>
        <dbReference type="ARBA" id="ARBA00049031"/>
    </source>
</evidence>
<evidence type="ECO:0000256" key="3">
    <source>
        <dbReference type="ARBA" id="ARBA00005062"/>
    </source>
</evidence>
<keyword evidence="11" id="KW-0915">Sodium</keyword>
<evidence type="ECO:0000256" key="11">
    <source>
        <dbReference type="ARBA" id="ARBA00023053"/>
    </source>
</evidence>
<dbReference type="PANTHER" id="PTHR43331">
    <property type="entry name" value="HOMOSERINE DEHYDROGENASE"/>
    <property type="match status" value="1"/>
</dbReference>
<comment type="cofactor">
    <cofactor evidence="1">
        <name>a metal cation</name>
        <dbReference type="ChEBI" id="CHEBI:25213"/>
    </cofactor>
</comment>
<dbReference type="SUPFAM" id="SSF55021">
    <property type="entry name" value="ACT-like"/>
    <property type="match status" value="1"/>
</dbReference>
<dbReference type="PANTHER" id="PTHR43331:SF1">
    <property type="entry name" value="HOMOSERINE DEHYDROGENASE"/>
    <property type="match status" value="1"/>
</dbReference>
<dbReference type="InterPro" id="IPR005106">
    <property type="entry name" value="Asp/hSer_DH_NAD-bd"/>
</dbReference>
<dbReference type="InterPro" id="IPR036291">
    <property type="entry name" value="NAD(P)-bd_dom_sf"/>
</dbReference>
<dbReference type="Gene3D" id="3.30.70.260">
    <property type="match status" value="1"/>
</dbReference>
<evidence type="ECO:0000256" key="5">
    <source>
        <dbReference type="ARBA" id="ARBA00013213"/>
    </source>
</evidence>
<proteinExistence type="inferred from homology"/>
<feature type="active site" description="Proton donor" evidence="16">
    <location>
        <position position="207"/>
    </location>
</feature>
<name>A0A7W5TQK9_9MICC</name>
<keyword evidence="10 18" id="KW-0560">Oxidoreductase</keyword>
<dbReference type="PROSITE" id="PS01042">
    <property type="entry name" value="HOMOSER_DHGENASE"/>
    <property type="match status" value="1"/>
</dbReference>
<dbReference type="GO" id="GO:0050661">
    <property type="term" value="F:NADP binding"/>
    <property type="evidence" value="ECO:0007669"/>
    <property type="project" value="InterPro"/>
</dbReference>
<dbReference type="CDD" id="cd04881">
    <property type="entry name" value="ACT_HSDH-Hom"/>
    <property type="match status" value="1"/>
</dbReference>
<feature type="binding site" evidence="17">
    <location>
        <position position="107"/>
    </location>
    <ligand>
        <name>NADPH</name>
        <dbReference type="ChEBI" id="CHEBI:57783"/>
    </ligand>
</feature>
<accession>A0A7W5TQK9</accession>
<evidence type="ECO:0000256" key="12">
    <source>
        <dbReference type="ARBA" id="ARBA00023167"/>
    </source>
</evidence>
<comment type="catalytic activity">
    <reaction evidence="15">
        <text>L-homoserine + NAD(+) = L-aspartate 4-semialdehyde + NADH + H(+)</text>
        <dbReference type="Rhea" id="RHEA:15757"/>
        <dbReference type="ChEBI" id="CHEBI:15378"/>
        <dbReference type="ChEBI" id="CHEBI:57476"/>
        <dbReference type="ChEBI" id="CHEBI:57540"/>
        <dbReference type="ChEBI" id="CHEBI:57945"/>
        <dbReference type="ChEBI" id="CHEBI:537519"/>
        <dbReference type="EC" id="1.1.1.3"/>
    </reaction>
    <physiologicalReaction direction="right-to-left" evidence="15">
        <dbReference type="Rhea" id="RHEA:15759"/>
    </physiologicalReaction>
</comment>
<dbReference type="InterPro" id="IPR001342">
    <property type="entry name" value="HDH_cat"/>
</dbReference>
<keyword evidence="7 18" id="KW-0028">Amino-acid biosynthesis</keyword>
<evidence type="ECO:0000256" key="2">
    <source>
        <dbReference type="ARBA" id="ARBA00005056"/>
    </source>
</evidence>
<dbReference type="AlphaFoldDB" id="A0A7W5TQK9"/>
<dbReference type="GO" id="GO:0009088">
    <property type="term" value="P:threonine biosynthetic process"/>
    <property type="evidence" value="ECO:0007669"/>
    <property type="project" value="UniProtKB-UniPathway"/>
</dbReference>
<evidence type="ECO:0000256" key="19">
    <source>
        <dbReference type="RuleBase" id="RU004171"/>
    </source>
</evidence>
<dbReference type="Gene3D" id="3.30.360.10">
    <property type="entry name" value="Dihydrodipicolinate Reductase, domain 2"/>
    <property type="match status" value="1"/>
</dbReference>
<dbReference type="EMBL" id="JACIBT010000001">
    <property type="protein sequence ID" value="MBB3666777.1"/>
    <property type="molecule type" value="Genomic_DNA"/>
</dbReference>
<evidence type="ECO:0000313" key="22">
    <source>
        <dbReference type="Proteomes" id="UP000547528"/>
    </source>
</evidence>
<feature type="binding site" evidence="17">
    <location>
        <begin position="13"/>
        <end position="20"/>
    </location>
    <ligand>
        <name>NADP(+)</name>
        <dbReference type="ChEBI" id="CHEBI:58349"/>
    </ligand>
</feature>
<dbReference type="Gene3D" id="3.40.50.720">
    <property type="entry name" value="NAD(P)-binding Rossmann-like Domain"/>
    <property type="match status" value="1"/>
</dbReference>
<keyword evidence="22" id="KW-1185">Reference proteome</keyword>
<dbReference type="PIRSF" id="PIRSF000098">
    <property type="entry name" value="Homoser_dehydrog"/>
    <property type="match status" value="1"/>
</dbReference>
<dbReference type="InterPro" id="IPR045865">
    <property type="entry name" value="ACT-like_dom_sf"/>
</dbReference>
<evidence type="ECO:0000256" key="8">
    <source>
        <dbReference type="ARBA" id="ARBA00022697"/>
    </source>
</evidence>
<evidence type="ECO:0000313" key="21">
    <source>
        <dbReference type="EMBL" id="MBB3666777.1"/>
    </source>
</evidence>
<dbReference type="PROSITE" id="PS51671">
    <property type="entry name" value="ACT"/>
    <property type="match status" value="1"/>
</dbReference>
<evidence type="ECO:0000256" key="6">
    <source>
        <dbReference type="ARBA" id="ARBA00013376"/>
    </source>
</evidence>
<dbReference type="Proteomes" id="UP000547528">
    <property type="component" value="Unassembled WGS sequence"/>
</dbReference>
<evidence type="ECO:0000256" key="4">
    <source>
        <dbReference type="ARBA" id="ARBA00006753"/>
    </source>
</evidence>
<comment type="function">
    <text evidence="13">Catalyzes the conversion of L-aspartate-beta-semialdehyde (L-Asa) to L-homoserine (L-Hse), the third step in the biosynthesis of threonine and methionine from aspartate.</text>
</comment>
<evidence type="ECO:0000256" key="10">
    <source>
        <dbReference type="ARBA" id="ARBA00023002"/>
    </source>
</evidence>
<protein>
    <recommendedName>
        <fullName evidence="6 18">Homoserine dehydrogenase</fullName>
        <ecNumber evidence="5 18">1.1.1.3</ecNumber>
    </recommendedName>
</protein>
<evidence type="ECO:0000256" key="9">
    <source>
        <dbReference type="ARBA" id="ARBA00022857"/>
    </source>
</evidence>